<comment type="caution">
    <text evidence="10">The sequence shown here is derived from an EMBL/GenBank/DDBJ whole genome shotgun (WGS) entry which is preliminary data.</text>
</comment>
<dbReference type="Gene3D" id="1.20.1540.10">
    <property type="entry name" value="Rhomboid-like"/>
    <property type="match status" value="1"/>
</dbReference>
<evidence type="ECO:0000256" key="8">
    <source>
        <dbReference type="SAM" id="Phobius"/>
    </source>
</evidence>
<dbReference type="InterPro" id="IPR022764">
    <property type="entry name" value="Peptidase_S54_rhomboid_dom"/>
</dbReference>
<dbReference type="GO" id="GO:0005789">
    <property type="term" value="C:endoplasmic reticulum membrane"/>
    <property type="evidence" value="ECO:0007669"/>
    <property type="project" value="UniProtKB-SubCell"/>
</dbReference>
<comment type="subcellular location">
    <subcellularLocation>
        <location evidence="1">Endoplasmic reticulum membrane</location>
        <topology evidence="1">Multi-pass membrane protein</topology>
    </subcellularLocation>
</comment>
<evidence type="ECO:0000313" key="11">
    <source>
        <dbReference type="Proteomes" id="UP000792457"/>
    </source>
</evidence>
<accession>A0A8K0JYX4</accession>
<feature type="domain" description="SEC7" evidence="9">
    <location>
        <begin position="451"/>
        <end position="549"/>
    </location>
</feature>
<organism evidence="10 11">
    <name type="scientific">Ladona fulva</name>
    <name type="common">Scarce chaser dragonfly</name>
    <name type="synonym">Libellula fulva</name>
    <dbReference type="NCBI Taxonomy" id="123851"/>
    <lineage>
        <taxon>Eukaryota</taxon>
        <taxon>Metazoa</taxon>
        <taxon>Ecdysozoa</taxon>
        <taxon>Arthropoda</taxon>
        <taxon>Hexapoda</taxon>
        <taxon>Insecta</taxon>
        <taxon>Pterygota</taxon>
        <taxon>Palaeoptera</taxon>
        <taxon>Odonata</taxon>
        <taxon>Epiprocta</taxon>
        <taxon>Anisoptera</taxon>
        <taxon>Libelluloidea</taxon>
        <taxon>Libellulidae</taxon>
        <taxon>Ladona</taxon>
    </lineage>
</organism>
<dbReference type="SUPFAM" id="SSF48425">
    <property type="entry name" value="Sec7 domain"/>
    <property type="match status" value="1"/>
</dbReference>
<dbReference type="PROSITE" id="PS50190">
    <property type="entry name" value="SEC7"/>
    <property type="match status" value="1"/>
</dbReference>
<feature type="transmembrane region" description="Helical" evidence="8">
    <location>
        <begin position="607"/>
        <end position="626"/>
    </location>
</feature>
<feature type="transmembrane region" description="Helical" evidence="8">
    <location>
        <begin position="633"/>
        <end position="652"/>
    </location>
</feature>
<evidence type="ECO:0000313" key="10">
    <source>
        <dbReference type="EMBL" id="KAG8224903.1"/>
    </source>
</evidence>
<dbReference type="GO" id="GO:0032012">
    <property type="term" value="P:regulation of ARF protein signal transduction"/>
    <property type="evidence" value="ECO:0007669"/>
    <property type="project" value="InterPro"/>
</dbReference>
<keyword evidence="11" id="KW-1185">Reference proteome</keyword>
<reference evidence="10" key="1">
    <citation type="submission" date="2013-04" db="EMBL/GenBank/DDBJ databases">
        <authorList>
            <person name="Qu J."/>
            <person name="Murali S.C."/>
            <person name="Bandaranaike D."/>
            <person name="Bellair M."/>
            <person name="Blankenburg K."/>
            <person name="Chao H."/>
            <person name="Dinh H."/>
            <person name="Doddapaneni H."/>
            <person name="Downs B."/>
            <person name="Dugan-Rocha S."/>
            <person name="Elkadiri S."/>
            <person name="Gnanaolivu R.D."/>
            <person name="Hernandez B."/>
            <person name="Javaid M."/>
            <person name="Jayaseelan J.C."/>
            <person name="Lee S."/>
            <person name="Li M."/>
            <person name="Ming W."/>
            <person name="Munidasa M."/>
            <person name="Muniz J."/>
            <person name="Nguyen L."/>
            <person name="Ongeri F."/>
            <person name="Osuji N."/>
            <person name="Pu L.-L."/>
            <person name="Puazo M."/>
            <person name="Qu C."/>
            <person name="Quiroz J."/>
            <person name="Raj R."/>
            <person name="Weissenberger G."/>
            <person name="Xin Y."/>
            <person name="Zou X."/>
            <person name="Han Y."/>
            <person name="Richards S."/>
            <person name="Worley K."/>
            <person name="Muzny D."/>
            <person name="Gibbs R."/>
        </authorList>
    </citation>
    <scope>NUCLEOTIDE SEQUENCE</scope>
    <source>
        <strain evidence="10">Sampled in the wild</strain>
    </source>
</reference>
<dbReference type="Proteomes" id="UP000792457">
    <property type="component" value="Unassembled WGS sequence"/>
</dbReference>
<evidence type="ECO:0000256" key="7">
    <source>
        <dbReference type="SAM" id="MobiDB-lite"/>
    </source>
</evidence>
<dbReference type="GO" id="GO:0050708">
    <property type="term" value="P:regulation of protein secretion"/>
    <property type="evidence" value="ECO:0007669"/>
    <property type="project" value="TreeGrafter"/>
</dbReference>
<dbReference type="SUPFAM" id="SSF144091">
    <property type="entry name" value="Rhomboid-like"/>
    <property type="match status" value="1"/>
</dbReference>
<dbReference type="GO" id="GO:0042058">
    <property type="term" value="P:regulation of epidermal growth factor receptor signaling pathway"/>
    <property type="evidence" value="ECO:0007669"/>
    <property type="project" value="TreeGrafter"/>
</dbReference>
<evidence type="ECO:0000256" key="1">
    <source>
        <dbReference type="ARBA" id="ARBA00004477"/>
    </source>
</evidence>
<feature type="transmembrane region" description="Helical" evidence="8">
    <location>
        <begin position="692"/>
        <end position="716"/>
    </location>
</feature>
<dbReference type="AlphaFoldDB" id="A0A8K0JYX4"/>
<feature type="transmembrane region" description="Helical" evidence="8">
    <location>
        <begin position="658"/>
        <end position="680"/>
    </location>
</feature>
<comment type="similarity">
    <text evidence="2">Belongs to the peptidase S54 family.</text>
</comment>
<protein>
    <recommendedName>
        <fullName evidence="9">SEC7 domain-containing protein</fullName>
    </recommendedName>
</protein>
<dbReference type="Gene3D" id="1.10.220.20">
    <property type="match status" value="1"/>
</dbReference>
<keyword evidence="3 8" id="KW-0812">Transmembrane</keyword>
<feature type="region of interest" description="Disordered" evidence="7">
    <location>
        <begin position="131"/>
        <end position="157"/>
    </location>
</feature>
<feature type="compositionally biased region" description="Low complexity" evidence="7">
    <location>
        <begin position="146"/>
        <end position="157"/>
    </location>
</feature>
<dbReference type="OrthoDB" id="2146116at2759"/>
<evidence type="ECO:0000256" key="3">
    <source>
        <dbReference type="ARBA" id="ARBA00022692"/>
    </source>
</evidence>
<evidence type="ECO:0000256" key="5">
    <source>
        <dbReference type="ARBA" id="ARBA00022989"/>
    </source>
</evidence>
<dbReference type="InterPro" id="IPR035952">
    <property type="entry name" value="Rhomboid-like_sf"/>
</dbReference>
<dbReference type="GO" id="GO:0004252">
    <property type="term" value="F:serine-type endopeptidase activity"/>
    <property type="evidence" value="ECO:0007669"/>
    <property type="project" value="InterPro"/>
</dbReference>
<keyword evidence="4" id="KW-0256">Endoplasmic reticulum</keyword>
<proteinExistence type="inferred from homology"/>
<dbReference type="InterPro" id="IPR000904">
    <property type="entry name" value="Sec7_dom"/>
</dbReference>
<sequence length="750" mass="83258">MKDRVALLEKRLDDSEQVSRSNIHKIQGIPPVPNEKVLEIIKKVGSALDVQIGDEMVDTCYRVFFDRPASAHVGRSGDFVDGGGAGSSGHASTEAGPSGSANVAPGFVSEVDSRDQMERVRELYVRGASWRRGTPERHPSEAHVLGAAPSGSSSAVPAEASGTAATATEANAEVGMSRIWGFVLDRALDNSDRRQYGMGFVGRIFRRSMRRSVVEDKKVREQLDDMEDHRPFFTYWATTVQILIMIISLVCYGLGPIGFDLHQRSSLVLVTSLSLQQVDYMEPSNFWIGPRAADLIHLGAKFAPCMRKDYKVMKEIEKAREKERETACCIRNDDSGCVQSSQADCSKQISTWKKWSAGDSGPGGRISGSVCGLDPKFCEAPPSVAPYEWPDDITKWPICRKTSSIPQKFKYKDKAAEHMVCEVIGHPCCIGIHGECRITTREYCDFVRGHFHEEASLCSQVLQENGLLSSPLNPQEVAIFLKENPTLDKNKIGEYISDKKNCEVLECFVMSFDFADLRIDEALRLFLETFRLPGEAMPISLVLEQFADHCLLHLMITIVVQYFLMRDLEKLAGPLRIGIIYLGSGVGGNLASAIFTPYRAEVGPAGAQFGLLACLVVEVLHAWPLLRHPGRALMRLLLATATLLLLGLLPWIDNYAHLFGFVFGFLLSYALLPFVSFGGGGSSLPFDRRRKVALIWVCLVSAILLFLLLVLLFYVVPVYDCEACLLFTCLPLTRDFCAEQNIDFKRDYHT</sequence>
<evidence type="ECO:0000259" key="9">
    <source>
        <dbReference type="PROSITE" id="PS50190"/>
    </source>
</evidence>
<dbReference type="GO" id="GO:0005085">
    <property type="term" value="F:guanyl-nucleotide exchange factor activity"/>
    <property type="evidence" value="ECO:0007669"/>
    <property type="project" value="InterPro"/>
</dbReference>
<evidence type="ECO:0000256" key="4">
    <source>
        <dbReference type="ARBA" id="ARBA00022824"/>
    </source>
</evidence>
<dbReference type="InterPro" id="IPR035999">
    <property type="entry name" value="Sec7_dom_sf"/>
</dbReference>
<feature type="transmembrane region" description="Helical" evidence="8">
    <location>
        <begin position="232"/>
        <end position="255"/>
    </location>
</feature>
<evidence type="ECO:0000256" key="6">
    <source>
        <dbReference type="ARBA" id="ARBA00023136"/>
    </source>
</evidence>
<feature type="region of interest" description="Disordered" evidence="7">
    <location>
        <begin position="84"/>
        <end position="106"/>
    </location>
</feature>
<name>A0A8K0JYX4_LADFU</name>
<dbReference type="SMART" id="SM00222">
    <property type="entry name" value="Sec7"/>
    <property type="match status" value="1"/>
</dbReference>
<gene>
    <name evidence="10" type="ORF">J437_LFUL006261</name>
</gene>
<dbReference type="PANTHER" id="PTHR45965:SF3">
    <property type="entry name" value="INACTIVE RHOMBOID PROTEIN 1"/>
    <property type="match status" value="1"/>
</dbReference>
<dbReference type="InterPro" id="IPR051512">
    <property type="entry name" value="Inactive_Rhomboid"/>
</dbReference>
<keyword evidence="6 8" id="KW-0472">Membrane</keyword>
<dbReference type="PANTHER" id="PTHR45965">
    <property type="entry name" value="INACTIVE RHOMBOID PROTEIN"/>
    <property type="match status" value="1"/>
</dbReference>
<reference evidence="10" key="2">
    <citation type="submission" date="2017-10" db="EMBL/GenBank/DDBJ databases">
        <title>Ladona fulva Genome sequencing and assembly.</title>
        <authorList>
            <person name="Murali S."/>
            <person name="Richards S."/>
            <person name="Bandaranaike D."/>
            <person name="Bellair M."/>
            <person name="Blankenburg K."/>
            <person name="Chao H."/>
            <person name="Dinh H."/>
            <person name="Doddapaneni H."/>
            <person name="Dugan-Rocha S."/>
            <person name="Elkadiri S."/>
            <person name="Gnanaolivu R."/>
            <person name="Hernandez B."/>
            <person name="Skinner E."/>
            <person name="Javaid M."/>
            <person name="Lee S."/>
            <person name="Li M."/>
            <person name="Ming W."/>
            <person name="Munidasa M."/>
            <person name="Muniz J."/>
            <person name="Nguyen L."/>
            <person name="Hughes D."/>
            <person name="Osuji N."/>
            <person name="Pu L.-L."/>
            <person name="Puazo M."/>
            <person name="Qu C."/>
            <person name="Quiroz J."/>
            <person name="Raj R."/>
            <person name="Weissenberger G."/>
            <person name="Xin Y."/>
            <person name="Zou X."/>
            <person name="Han Y."/>
            <person name="Worley K."/>
            <person name="Muzny D."/>
            <person name="Gibbs R."/>
        </authorList>
    </citation>
    <scope>NUCLEOTIDE SEQUENCE</scope>
    <source>
        <strain evidence="10">Sampled in the wild</strain>
    </source>
</reference>
<dbReference type="Pfam" id="PF01694">
    <property type="entry name" value="Rhomboid"/>
    <property type="match status" value="1"/>
</dbReference>
<keyword evidence="5 8" id="KW-1133">Transmembrane helix</keyword>
<dbReference type="Pfam" id="PF01369">
    <property type="entry name" value="Sec7"/>
    <property type="match status" value="1"/>
</dbReference>
<evidence type="ECO:0000256" key="2">
    <source>
        <dbReference type="ARBA" id="ARBA00009045"/>
    </source>
</evidence>
<feature type="transmembrane region" description="Helical" evidence="8">
    <location>
        <begin position="577"/>
        <end position="595"/>
    </location>
</feature>
<dbReference type="EMBL" id="KZ308216">
    <property type="protein sequence ID" value="KAG8224903.1"/>
    <property type="molecule type" value="Genomic_DNA"/>
</dbReference>